<evidence type="ECO:0000256" key="2">
    <source>
        <dbReference type="ARBA" id="ARBA00022840"/>
    </source>
</evidence>
<proteinExistence type="predicted"/>
<protein>
    <submittedName>
        <fullName evidence="3">Uncharacterized protein</fullName>
    </submittedName>
</protein>
<dbReference type="GO" id="GO:0005524">
    <property type="term" value="F:ATP binding"/>
    <property type="evidence" value="ECO:0007669"/>
    <property type="project" value="UniProtKB-KW"/>
</dbReference>
<comment type="caution">
    <text evidence="3">The sequence shown here is derived from an EMBL/GenBank/DDBJ whole genome shotgun (WGS) entry which is preliminary data.</text>
</comment>
<evidence type="ECO:0000313" key="3">
    <source>
        <dbReference type="EMBL" id="GAG37400.1"/>
    </source>
</evidence>
<dbReference type="GO" id="GO:0005737">
    <property type="term" value="C:cytoplasm"/>
    <property type="evidence" value="ECO:0007669"/>
    <property type="project" value="TreeGrafter"/>
</dbReference>
<accession>X0X2Z4</accession>
<sequence length="250" mass="28463">MRSVFGAEQLPDALVKLIHERTGGNPFFLEEVCRTLQEEGAVRVRNDRVSVVGSLAGLQLPDSVQAVIRTRLDRIDHAARDLLRRASVVGREFSVGVLRRIVDDASDLDGLLVGLKERGLIRQARVVPEPIYRFQNVLTQEVAYDSLLKRQKKELHGRVGKAVEHVLGERLDEHYDILAAHFAEAEDWVKAVHYGQLSAHRARGLSQFTDALNALERTRSWLERVPENEHTRECWIALIQEEVHVHEIVR</sequence>
<dbReference type="AlphaFoldDB" id="X0X2Z4"/>
<dbReference type="PANTHER" id="PTHR16305">
    <property type="entry name" value="TESTICULAR SOLUBLE ADENYLYL CYCLASE"/>
    <property type="match status" value="1"/>
</dbReference>
<feature type="non-terminal residue" evidence="3">
    <location>
        <position position="250"/>
    </location>
</feature>
<reference evidence="3" key="1">
    <citation type="journal article" date="2014" name="Front. Microbiol.">
        <title>High frequency of phylogenetically diverse reductive dehalogenase-homologous genes in deep subseafloor sedimentary metagenomes.</title>
        <authorList>
            <person name="Kawai M."/>
            <person name="Futagami T."/>
            <person name="Toyoda A."/>
            <person name="Takaki Y."/>
            <person name="Nishi S."/>
            <person name="Hori S."/>
            <person name="Arai W."/>
            <person name="Tsubouchi T."/>
            <person name="Morono Y."/>
            <person name="Uchiyama I."/>
            <person name="Ito T."/>
            <person name="Fujiyama A."/>
            <person name="Inagaki F."/>
            <person name="Takami H."/>
        </authorList>
    </citation>
    <scope>NUCLEOTIDE SEQUENCE</scope>
    <source>
        <strain evidence="3">Expedition CK06-06</strain>
    </source>
</reference>
<dbReference type="PANTHER" id="PTHR16305:SF28">
    <property type="entry name" value="GUANYLATE CYCLASE DOMAIN-CONTAINING PROTEIN"/>
    <property type="match status" value="1"/>
</dbReference>
<gene>
    <name evidence="3" type="ORF">S01H1_65477</name>
</gene>
<dbReference type="EMBL" id="BARS01043230">
    <property type="protein sequence ID" value="GAG37400.1"/>
    <property type="molecule type" value="Genomic_DNA"/>
</dbReference>
<dbReference type="GO" id="GO:0004016">
    <property type="term" value="F:adenylate cyclase activity"/>
    <property type="evidence" value="ECO:0007669"/>
    <property type="project" value="TreeGrafter"/>
</dbReference>
<name>X0X2Z4_9ZZZZ</name>
<keyword evidence="1" id="KW-0547">Nucleotide-binding</keyword>
<organism evidence="3">
    <name type="scientific">marine sediment metagenome</name>
    <dbReference type="NCBI Taxonomy" id="412755"/>
    <lineage>
        <taxon>unclassified sequences</taxon>
        <taxon>metagenomes</taxon>
        <taxon>ecological metagenomes</taxon>
    </lineage>
</organism>
<keyword evidence="2" id="KW-0067">ATP-binding</keyword>
<evidence type="ECO:0000256" key="1">
    <source>
        <dbReference type="ARBA" id="ARBA00022741"/>
    </source>
</evidence>